<dbReference type="WBParaSite" id="ECPE_0000842401-mRNA-1">
    <property type="protein sequence ID" value="ECPE_0000842401-mRNA-1"/>
    <property type="gene ID" value="ECPE_0000842401"/>
</dbReference>
<feature type="transmembrane region" description="Helical" evidence="1">
    <location>
        <begin position="6"/>
        <end position="25"/>
    </location>
</feature>
<keyword evidence="1" id="KW-0812">Transmembrane</keyword>
<evidence type="ECO:0000313" key="2">
    <source>
        <dbReference type="WBParaSite" id="ECPE_0000842401-mRNA-1"/>
    </source>
</evidence>
<reference evidence="2" key="1">
    <citation type="submission" date="2016-06" db="UniProtKB">
        <authorList>
            <consortium name="WormBaseParasite"/>
        </authorList>
    </citation>
    <scope>IDENTIFICATION</scope>
</reference>
<protein>
    <submittedName>
        <fullName evidence="2">Energy transducer TonB</fullName>
    </submittedName>
</protein>
<keyword evidence="1" id="KW-1133">Transmembrane helix</keyword>
<name>A0A183AN63_9TREM</name>
<sequence>LAIPLVIALIVLHCLFCIGLMVTFFHGSGPLPPMSAPVAPVVPNAVPAIQPNVESQKLAPVVKRDAPVPVHATPGARPD</sequence>
<accession>A0A183AN63</accession>
<dbReference type="AlphaFoldDB" id="A0A183AN63"/>
<organism evidence="2">
    <name type="scientific">Echinostoma caproni</name>
    <dbReference type="NCBI Taxonomy" id="27848"/>
    <lineage>
        <taxon>Eukaryota</taxon>
        <taxon>Metazoa</taxon>
        <taxon>Spiralia</taxon>
        <taxon>Lophotrochozoa</taxon>
        <taxon>Platyhelminthes</taxon>
        <taxon>Trematoda</taxon>
        <taxon>Digenea</taxon>
        <taxon>Plagiorchiida</taxon>
        <taxon>Echinostomata</taxon>
        <taxon>Echinostomatoidea</taxon>
        <taxon>Echinostomatidae</taxon>
        <taxon>Echinostoma</taxon>
    </lineage>
</organism>
<proteinExistence type="predicted"/>
<keyword evidence="1" id="KW-0472">Membrane</keyword>
<evidence type="ECO:0000256" key="1">
    <source>
        <dbReference type="SAM" id="Phobius"/>
    </source>
</evidence>